<evidence type="ECO:0000256" key="1">
    <source>
        <dbReference type="RuleBase" id="RU367018"/>
    </source>
</evidence>
<dbReference type="InterPro" id="IPR031052">
    <property type="entry name" value="FHY3/FAR1"/>
</dbReference>
<dbReference type="RefSeq" id="XP_060667227.1">
    <property type="nucleotide sequence ID" value="XM_060811244.1"/>
</dbReference>
<gene>
    <name evidence="3" type="primary">LOC132799427</name>
</gene>
<keyword evidence="1" id="KW-0539">Nucleus</keyword>
<keyword evidence="1" id="KW-0862">Zinc</keyword>
<accession>A0ABM3ZRX0</accession>
<comment type="similarity">
    <text evidence="1">Belongs to the FHY3/FAR1 family.</text>
</comment>
<comment type="function">
    <text evidence="1">Putative transcription activator involved in regulating light control of development.</text>
</comment>
<keyword evidence="1" id="KW-0479">Metal-binding</keyword>
<protein>
    <recommendedName>
        <fullName evidence="1">Protein FAR1-RELATED SEQUENCE</fullName>
    </recommendedName>
</protein>
<dbReference type="GeneID" id="132799427"/>
<reference evidence="3" key="1">
    <citation type="submission" date="2025-08" db="UniProtKB">
        <authorList>
            <consortium name="RefSeq"/>
        </authorList>
    </citation>
    <scope>IDENTIFICATION</scope>
    <source>
        <tissue evidence="3">Seedling</tissue>
    </source>
</reference>
<evidence type="ECO:0000313" key="3">
    <source>
        <dbReference type="RefSeq" id="XP_060667227.1"/>
    </source>
</evidence>
<organism evidence="2 3">
    <name type="scientific">Ziziphus jujuba</name>
    <name type="common">Chinese jujube</name>
    <name type="synonym">Ziziphus sativa</name>
    <dbReference type="NCBI Taxonomy" id="326968"/>
    <lineage>
        <taxon>Eukaryota</taxon>
        <taxon>Viridiplantae</taxon>
        <taxon>Streptophyta</taxon>
        <taxon>Embryophyta</taxon>
        <taxon>Tracheophyta</taxon>
        <taxon>Spermatophyta</taxon>
        <taxon>Magnoliopsida</taxon>
        <taxon>eudicotyledons</taxon>
        <taxon>Gunneridae</taxon>
        <taxon>Pentapetalae</taxon>
        <taxon>rosids</taxon>
        <taxon>fabids</taxon>
        <taxon>Rosales</taxon>
        <taxon>Rhamnaceae</taxon>
        <taxon>Paliureae</taxon>
        <taxon>Ziziphus</taxon>
    </lineage>
</organism>
<dbReference type="PANTHER" id="PTHR31669:SF282">
    <property type="entry name" value="PROTEIN FAR1-RELATED SEQUENCE"/>
    <property type="match status" value="1"/>
</dbReference>
<proteinExistence type="inferred from homology"/>
<comment type="subcellular location">
    <subcellularLocation>
        <location evidence="1">Nucleus</location>
    </subcellularLocation>
</comment>
<sequence>MGNCPPKTIYTDESEAIASVVKVVFPETEYRLGMCYITENAKKHLSTCYERCLNFESTFNRCIFECSSKQEFESEWNLLLDKYGLLGNSWLNRLFALCEKWSHLFFNNKKTFTAGVESILNSMTINTVFQTSEGTDIMTLPGFVQQCVQEAEKRRLEETNEDFCTCNETVFSKSRKGLEKRGGYIYWHNIENVQE</sequence>
<keyword evidence="2" id="KW-1185">Reference proteome</keyword>
<dbReference type="PANTHER" id="PTHR31669">
    <property type="entry name" value="PROTEIN FAR1-RELATED SEQUENCE 10-RELATED"/>
    <property type="match status" value="1"/>
</dbReference>
<keyword evidence="1" id="KW-0863">Zinc-finger</keyword>
<dbReference type="Proteomes" id="UP001652623">
    <property type="component" value="Chromosome 9"/>
</dbReference>
<name>A0ABM3ZRX0_ZIZJJ</name>
<evidence type="ECO:0000313" key="2">
    <source>
        <dbReference type="Proteomes" id="UP001652623"/>
    </source>
</evidence>